<dbReference type="GO" id="GO:0050567">
    <property type="term" value="F:glutaminyl-tRNA synthase (glutamine-hydrolyzing) activity"/>
    <property type="evidence" value="ECO:0007669"/>
    <property type="project" value="UniProtKB-UniRule"/>
</dbReference>
<sequence>MRVDETTVRRIARLARIKISDEDAKSLEGELSGILDWAEELNGADTTTVEPMTRVVPIELKKRVDEITDGNIADDIVKNAPMVEDHYFVVPKVVE</sequence>
<protein>
    <recommendedName>
        <fullName evidence="2">Aspartyl/glutamyl-tRNA(Asn/Gln) amidotransferase subunit C</fullName>
        <shortName evidence="2">Asp/Glu-ADT subunit C</shortName>
        <ecNumber evidence="2">6.3.5.-</ecNumber>
    </recommendedName>
</protein>
<dbReference type="NCBIfam" id="TIGR00135">
    <property type="entry name" value="gatC"/>
    <property type="match status" value="1"/>
</dbReference>
<evidence type="ECO:0000256" key="2">
    <source>
        <dbReference type="HAMAP-Rule" id="MF_00122"/>
    </source>
</evidence>
<dbReference type="GO" id="GO:0016740">
    <property type="term" value="F:transferase activity"/>
    <property type="evidence" value="ECO:0007669"/>
    <property type="project" value="UniProtKB-KW"/>
</dbReference>
<keyword evidence="2" id="KW-0648">Protein biosynthesis</keyword>
<dbReference type="PATRIC" id="fig|121290.4.peg.3104"/>
<dbReference type="Pfam" id="PF02686">
    <property type="entry name" value="GatC"/>
    <property type="match status" value="1"/>
</dbReference>
<dbReference type="HAMAP" id="MF_00122">
    <property type="entry name" value="GatC"/>
    <property type="match status" value="1"/>
</dbReference>
<dbReference type="AlphaFoldDB" id="A0A120CX85"/>
<keyword evidence="4" id="KW-1185">Reference proteome</keyword>
<comment type="caution">
    <text evidence="3">The sequence shown here is derived from an EMBL/GenBank/DDBJ whole genome shotgun (WGS) entry which is preliminary data.</text>
</comment>
<dbReference type="Proteomes" id="UP000059074">
    <property type="component" value="Unassembled WGS sequence"/>
</dbReference>
<keyword evidence="3" id="KW-0808">Transferase</keyword>
<organism evidence="3 4">
    <name type="scientific">Hyphomicrobium sulfonivorans</name>
    <dbReference type="NCBI Taxonomy" id="121290"/>
    <lineage>
        <taxon>Bacteria</taxon>
        <taxon>Pseudomonadati</taxon>
        <taxon>Pseudomonadota</taxon>
        <taxon>Alphaproteobacteria</taxon>
        <taxon>Hyphomicrobiales</taxon>
        <taxon>Hyphomicrobiaceae</taxon>
        <taxon>Hyphomicrobium</taxon>
    </lineage>
</organism>
<proteinExistence type="inferred from homology"/>
<comment type="similarity">
    <text evidence="2">Belongs to the GatC family.</text>
</comment>
<accession>A0A120CX85</accession>
<keyword evidence="2" id="KW-0067">ATP-binding</keyword>
<comment type="function">
    <text evidence="2">Allows the formation of correctly charged Asn-tRNA(Asn) or Gln-tRNA(Gln) through the transamidation of misacylated Asp-tRNA(Asn) or Glu-tRNA(Gln) in organisms which lack either or both of asparaginyl-tRNA or glutaminyl-tRNA synthetases. The reaction takes place in the presence of glutamine and ATP through an activated phospho-Asp-tRNA(Asn) or phospho-Glu-tRNA(Gln).</text>
</comment>
<reference evidence="3 4" key="1">
    <citation type="submission" date="2015-10" db="EMBL/GenBank/DDBJ databases">
        <title>Transcriptomic analysis of a linuron degrading triple-species bacterial consortium.</title>
        <authorList>
            <person name="Albers P."/>
        </authorList>
    </citation>
    <scope>NUCLEOTIDE SEQUENCE [LARGE SCALE GENOMIC DNA]</scope>
    <source>
        <strain evidence="3 4">WDL6</strain>
    </source>
</reference>
<comment type="catalytic activity">
    <reaction evidence="2">
        <text>L-glutamyl-tRNA(Gln) + L-glutamine + ATP + H2O = L-glutaminyl-tRNA(Gln) + L-glutamate + ADP + phosphate + H(+)</text>
        <dbReference type="Rhea" id="RHEA:17521"/>
        <dbReference type="Rhea" id="RHEA-COMP:9681"/>
        <dbReference type="Rhea" id="RHEA-COMP:9684"/>
        <dbReference type="ChEBI" id="CHEBI:15377"/>
        <dbReference type="ChEBI" id="CHEBI:15378"/>
        <dbReference type="ChEBI" id="CHEBI:29985"/>
        <dbReference type="ChEBI" id="CHEBI:30616"/>
        <dbReference type="ChEBI" id="CHEBI:43474"/>
        <dbReference type="ChEBI" id="CHEBI:58359"/>
        <dbReference type="ChEBI" id="CHEBI:78520"/>
        <dbReference type="ChEBI" id="CHEBI:78521"/>
        <dbReference type="ChEBI" id="CHEBI:456216"/>
    </reaction>
</comment>
<dbReference type="EMBL" id="LMTR01000031">
    <property type="protein sequence ID" value="KWT70555.1"/>
    <property type="molecule type" value="Genomic_DNA"/>
</dbReference>
<name>A0A120CX85_HYPSL</name>
<dbReference type="GO" id="GO:0070681">
    <property type="term" value="P:glutaminyl-tRNAGln biosynthesis via transamidation"/>
    <property type="evidence" value="ECO:0007669"/>
    <property type="project" value="TreeGrafter"/>
</dbReference>
<dbReference type="PANTHER" id="PTHR15004:SF0">
    <property type="entry name" value="GLUTAMYL-TRNA(GLN) AMIDOTRANSFERASE SUBUNIT C, MITOCHONDRIAL"/>
    <property type="match status" value="1"/>
</dbReference>
<evidence type="ECO:0000313" key="4">
    <source>
        <dbReference type="Proteomes" id="UP000059074"/>
    </source>
</evidence>
<comment type="subunit">
    <text evidence="2">Heterotrimer of A, B and C subunits.</text>
</comment>
<dbReference type="GO" id="GO:0050566">
    <property type="term" value="F:asparaginyl-tRNA synthase (glutamine-hydrolyzing) activity"/>
    <property type="evidence" value="ECO:0007669"/>
    <property type="project" value="RHEA"/>
</dbReference>
<dbReference type="RefSeq" id="WP_068460247.1">
    <property type="nucleotide sequence ID" value="NZ_JAEFBX010000002.1"/>
</dbReference>
<dbReference type="Gene3D" id="1.10.20.60">
    <property type="entry name" value="Glu-tRNAGln amidotransferase C subunit, N-terminal domain"/>
    <property type="match status" value="1"/>
</dbReference>
<dbReference type="GO" id="GO:0006450">
    <property type="term" value="P:regulation of translational fidelity"/>
    <property type="evidence" value="ECO:0007669"/>
    <property type="project" value="InterPro"/>
</dbReference>
<gene>
    <name evidence="2" type="primary">gatC</name>
    <name evidence="3" type="ORF">APY04_0999</name>
</gene>
<evidence type="ECO:0000256" key="1">
    <source>
        <dbReference type="ARBA" id="ARBA00022598"/>
    </source>
</evidence>
<dbReference type="SUPFAM" id="SSF141000">
    <property type="entry name" value="Glu-tRNAGln amidotransferase C subunit"/>
    <property type="match status" value="1"/>
</dbReference>
<dbReference type="EC" id="6.3.5.-" evidence="2"/>
<dbReference type="PANTHER" id="PTHR15004">
    <property type="entry name" value="GLUTAMYL-TRNA(GLN) AMIDOTRANSFERASE SUBUNIT C, MITOCHONDRIAL"/>
    <property type="match status" value="1"/>
</dbReference>
<keyword evidence="2" id="KW-0547">Nucleotide-binding</keyword>
<comment type="catalytic activity">
    <reaction evidence="2">
        <text>L-aspartyl-tRNA(Asn) + L-glutamine + ATP + H2O = L-asparaginyl-tRNA(Asn) + L-glutamate + ADP + phosphate + 2 H(+)</text>
        <dbReference type="Rhea" id="RHEA:14513"/>
        <dbReference type="Rhea" id="RHEA-COMP:9674"/>
        <dbReference type="Rhea" id="RHEA-COMP:9677"/>
        <dbReference type="ChEBI" id="CHEBI:15377"/>
        <dbReference type="ChEBI" id="CHEBI:15378"/>
        <dbReference type="ChEBI" id="CHEBI:29985"/>
        <dbReference type="ChEBI" id="CHEBI:30616"/>
        <dbReference type="ChEBI" id="CHEBI:43474"/>
        <dbReference type="ChEBI" id="CHEBI:58359"/>
        <dbReference type="ChEBI" id="CHEBI:78515"/>
        <dbReference type="ChEBI" id="CHEBI:78516"/>
        <dbReference type="ChEBI" id="CHEBI:456216"/>
    </reaction>
</comment>
<dbReference type="OrthoDB" id="9794326at2"/>
<dbReference type="GO" id="GO:0006412">
    <property type="term" value="P:translation"/>
    <property type="evidence" value="ECO:0007669"/>
    <property type="project" value="UniProtKB-UniRule"/>
</dbReference>
<dbReference type="InterPro" id="IPR003837">
    <property type="entry name" value="GatC"/>
</dbReference>
<dbReference type="GO" id="GO:0005524">
    <property type="term" value="F:ATP binding"/>
    <property type="evidence" value="ECO:0007669"/>
    <property type="project" value="UniProtKB-KW"/>
</dbReference>
<dbReference type="InterPro" id="IPR036113">
    <property type="entry name" value="Asp/Glu-ADT_sf_sub_c"/>
</dbReference>
<evidence type="ECO:0000313" key="3">
    <source>
        <dbReference type="EMBL" id="KWT70555.1"/>
    </source>
</evidence>
<keyword evidence="1 2" id="KW-0436">Ligase</keyword>
<dbReference type="STRING" id="121290.APY04_0999"/>